<evidence type="ECO:0000313" key="4">
    <source>
        <dbReference type="Proteomes" id="UP000516072"/>
    </source>
</evidence>
<feature type="chain" id="PRO_5028856874" evidence="2">
    <location>
        <begin position="23"/>
        <end position="177"/>
    </location>
</feature>
<keyword evidence="1" id="KW-0812">Transmembrane</keyword>
<dbReference type="RefSeq" id="WP_197743977.1">
    <property type="nucleotide sequence ID" value="NZ_LR778175.1"/>
</dbReference>
<dbReference type="KEGG" id="ntg:NSCAC_1276"/>
<evidence type="ECO:0000256" key="2">
    <source>
        <dbReference type="SAM" id="SignalP"/>
    </source>
</evidence>
<dbReference type="EMBL" id="LR778175">
    <property type="protein sequence ID" value="CAB1276647.1"/>
    <property type="molecule type" value="Genomic_DNA"/>
</dbReference>
<feature type="signal peptide" evidence="2">
    <location>
        <begin position="1"/>
        <end position="22"/>
    </location>
</feature>
<organism evidence="3 4">
    <name type="scientific">Candidatus Nitrosacidococcus tergens</name>
    <dbReference type="NCBI Taxonomy" id="553981"/>
    <lineage>
        <taxon>Bacteria</taxon>
        <taxon>Pseudomonadati</taxon>
        <taxon>Pseudomonadota</taxon>
        <taxon>Gammaproteobacteria</taxon>
        <taxon>Chromatiales</taxon>
        <taxon>Chromatiaceae</taxon>
        <taxon>Candidatus Nitrosacidococcus</taxon>
    </lineage>
</organism>
<keyword evidence="2" id="KW-0732">Signal</keyword>
<proteinExistence type="predicted"/>
<reference evidence="3 4" key="1">
    <citation type="submission" date="2020-03" db="EMBL/GenBank/DDBJ databases">
        <authorList>
            <person name="Picone N."/>
        </authorList>
    </citation>
    <scope>NUCLEOTIDE SEQUENCE [LARGE SCALE GENOMIC DNA]</scope>
    <source>
        <strain evidence="3">NSCAC1</strain>
    </source>
</reference>
<name>A0A7G1QAF8_9GAMM</name>
<feature type="transmembrane region" description="Helical" evidence="1">
    <location>
        <begin position="148"/>
        <end position="166"/>
    </location>
</feature>
<keyword evidence="1" id="KW-1133">Transmembrane helix</keyword>
<keyword evidence="4" id="KW-1185">Reference proteome</keyword>
<gene>
    <name evidence="3" type="primary">amoD</name>
    <name evidence="3" type="ORF">NSCAC_1276</name>
</gene>
<evidence type="ECO:0000256" key="1">
    <source>
        <dbReference type="SAM" id="Phobius"/>
    </source>
</evidence>
<protein>
    <submittedName>
        <fullName evidence="3">Ammonia monooxigenase subunit D</fullName>
    </submittedName>
</protein>
<sequence>MKKILFSYFAALILLGHTPAFAHGGGGMDTDRCAMLIDDFKVHFSAYEPETVGNEPMCHELPMTGNAVLVFDLEGEELRQHKIAVQLLDPEGKVVAERSAEKYPRGVINLFPTLETGIYKVRVTLHDGDHQHDHEMELHVGKGLHTKAWIISGIFCAIFIGSIFWYEERKRKMMPVT</sequence>
<dbReference type="AlphaFoldDB" id="A0A7G1QAF8"/>
<accession>A0A7G1QAF8</accession>
<evidence type="ECO:0000313" key="3">
    <source>
        <dbReference type="EMBL" id="CAB1276647.1"/>
    </source>
</evidence>
<keyword evidence="1" id="KW-0472">Membrane</keyword>
<dbReference type="Proteomes" id="UP000516072">
    <property type="component" value="Chromosome"/>
</dbReference>